<proteinExistence type="predicted"/>
<dbReference type="VEuPathDB" id="FungiDB:TAPDE_000002"/>
<gene>
    <name evidence="2" type="ORF">TAPDE_000002</name>
</gene>
<dbReference type="Proteomes" id="UP000013776">
    <property type="component" value="Unassembled WGS sequence"/>
</dbReference>
<dbReference type="eggNOG" id="ENOG502S31A">
    <property type="taxonomic scope" value="Eukaryota"/>
</dbReference>
<feature type="compositionally biased region" description="Polar residues" evidence="1">
    <location>
        <begin position="814"/>
        <end position="830"/>
    </location>
</feature>
<sequence>MCSAINLDDTAISTGSISITTVKQFQSAALTELVVEEPIDESDLNRLENPLPCFGGKSGQKFSTNLIFKVSSMPMYPMSCNSMTNAMGTLYDVDLGKMSPSEREALHTCIAYSHQETGSGNVTNVAYQNAGRMWARTFTCRGVKLCTGLHPSVKHRHLGGASAEILLQQNAALSKQFAGAMPREVPDDFLLGPATNRLDARQKAYVHAQEIEDRVIAGMFCTHVSSDGRRCPGLPIVHHVRDTKTTPELDHFGREIPPMTWVLNCTEWRFNKKDNSHYTLWNLEIFFDVLLFKILLDKIVKNGALSSTPVYFCSAIHHFASKKQKCKQLHGTSQCKIIPSEETLGGACPVKFTLLTPVKNTRNQNSAYLFVYGGYHNHAPPPPDKTPRALWRQITATIARLGPNSLHDLKPLKITNNTEVMRLLHENDAETLENLHPSLKPDVVAGLIYRQRVVLAPEGRSFGAVVAAQRIEQTIASEERYVRCATIESNCSFVICFTHEGAKSLYSTEYIEVDLASKRVKGAFNEMEVVTFAENPPRTITHARIFMDKESHVAYEIAFRLLFDTLARELKLHVLTFHHLNPNTHLHALVSDFDTKQAVGMGRYLQSVDPENRCWNWQISQIVRYCKVHFKRGIDMKYSRSHPAHGFMNALLRCKSVSQYYTHLNSIESRWPDTRGWCQHKRRPDIAAGLISSASGINDFVWARIPDHTNAGESSHNASNQGGTRLTLMSAIDFSRKMDRRQACLARNFITFGSQPTQRQKTVTTHLSNAKYQQGRREANRKVMEGSIVAESTEQANSEASYGNILVLDPSIPTAPSRNISSSGSPRGKC</sequence>
<reference evidence="2 3" key="1">
    <citation type="journal article" date="2013" name="MBio">
        <title>Genome sequencing of the plant pathogen Taphrina deformans, the causal agent of peach leaf curl.</title>
        <authorList>
            <person name="Cisse O.H."/>
            <person name="Almeida J.M.G.C.F."/>
            <person name="Fonseca A."/>
            <person name="Kumar A.A."/>
            <person name="Salojaervi J."/>
            <person name="Overmyer K."/>
            <person name="Hauser P.M."/>
            <person name="Pagni M."/>
        </authorList>
    </citation>
    <scope>NUCLEOTIDE SEQUENCE [LARGE SCALE GENOMIC DNA]</scope>
    <source>
        <strain evidence="3">PYCC 5710 / ATCC 11124 / CBS 356.35 / IMI 108563 / JCM 9778 / NBRC 8474</strain>
    </source>
</reference>
<organism evidence="2 3">
    <name type="scientific">Taphrina deformans (strain PYCC 5710 / ATCC 11124 / CBS 356.35 / IMI 108563 / JCM 9778 / NBRC 8474)</name>
    <name type="common">Peach leaf curl fungus</name>
    <name type="synonym">Lalaria deformans</name>
    <dbReference type="NCBI Taxonomy" id="1097556"/>
    <lineage>
        <taxon>Eukaryota</taxon>
        <taxon>Fungi</taxon>
        <taxon>Dikarya</taxon>
        <taxon>Ascomycota</taxon>
        <taxon>Taphrinomycotina</taxon>
        <taxon>Taphrinomycetes</taxon>
        <taxon>Taphrinales</taxon>
        <taxon>Taphrinaceae</taxon>
        <taxon>Taphrina</taxon>
    </lineage>
</organism>
<evidence type="ECO:0000313" key="3">
    <source>
        <dbReference type="Proteomes" id="UP000013776"/>
    </source>
</evidence>
<name>R4X690_TAPDE</name>
<feature type="region of interest" description="Disordered" evidence="1">
    <location>
        <begin position="809"/>
        <end position="830"/>
    </location>
</feature>
<evidence type="ECO:0000256" key="1">
    <source>
        <dbReference type="SAM" id="MobiDB-lite"/>
    </source>
</evidence>
<keyword evidence="3" id="KW-1185">Reference proteome</keyword>
<evidence type="ECO:0000313" key="2">
    <source>
        <dbReference type="EMBL" id="CCG80504.1"/>
    </source>
</evidence>
<comment type="caution">
    <text evidence="2">The sequence shown here is derived from an EMBL/GenBank/DDBJ whole genome shotgun (WGS) entry which is preliminary data.</text>
</comment>
<dbReference type="OrthoDB" id="3940819at2759"/>
<protein>
    <submittedName>
        <fullName evidence="2">Uncharacterized protein</fullName>
    </submittedName>
</protein>
<dbReference type="AlphaFoldDB" id="R4X690"/>
<accession>R4X690</accession>
<dbReference type="EMBL" id="CAHR02000001">
    <property type="protein sequence ID" value="CCG80504.1"/>
    <property type="molecule type" value="Genomic_DNA"/>
</dbReference>